<dbReference type="Proteomes" id="UP000053660">
    <property type="component" value="Unassembled WGS sequence"/>
</dbReference>
<dbReference type="EMBL" id="KN550643">
    <property type="protein sequence ID" value="KHJ93709.1"/>
    <property type="molecule type" value="Genomic_DNA"/>
</dbReference>
<reference evidence="2 3" key="1">
    <citation type="submission" date="2014-03" db="EMBL/GenBank/DDBJ databases">
        <title>Draft genome of the hookworm Oesophagostomum dentatum.</title>
        <authorList>
            <person name="Mitreva M."/>
        </authorList>
    </citation>
    <scope>NUCLEOTIDE SEQUENCE [LARGE SCALE GENOMIC DNA]</scope>
    <source>
        <strain evidence="2 3">OD-Hann</strain>
    </source>
</reference>
<protein>
    <submittedName>
        <fullName evidence="2">Uncharacterized protein</fullName>
    </submittedName>
</protein>
<sequence>MMGSFRERDGLLDDLANLRSEIATTNSRLVQAEGDAERRRAEESEKHSLIEELRINFDRLTAEIKQKEVLVDDLKGAFLCP</sequence>
<dbReference type="OrthoDB" id="3549872at2759"/>
<proteinExistence type="predicted"/>
<organism evidence="2 3">
    <name type="scientific">Oesophagostomum dentatum</name>
    <name type="common">Nodular worm</name>
    <dbReference type="NCBI Taxonomy" id="61180"/>
    <lineage>
        <taxon>Eukaryota</taxon>
        <taxon>Metazoa</taxon>
        <taxon>Ecdysozoa</taxon>
        <taxon>Nematoda</taxon>
        <taxon>Chromadorea</taxon>
        <taxon>Rhabditida</taxon>
        <taxon>Rhabditina</taxon>
        <taxon>Rhabditomorpha</taxon>
        <taxon>Strongyloidea</taxon>
        <taxon>Strongylidae</taxon>
        <taxon>Oesophagostomum</taxon>
    </lineage>
</organism>
<feature type="coiled-coil region" evidence="1">
    <location>
        <begin position="15"/>
        <end position="77"/>
    </location>
</feature>
<accession>A0A0B1T909</accession>
<name>A0A0B1T909_OESDE</name>
<keyword evidence="1" id="KW-0175">Coiled coil</keyword>
<dbReference type="AlphaFoldDB" id="A0A0B1T909"/>
<evidence type="ECO:0000313" key="3">
    <source>
        <dbReference type="Proteomes" id="UP000053660"/>
    </source>
</evidence>
<evidence type="ECO:0000256" key="1">
    <source>
        <dbReference type="SAM" id="Coils"/>
    </source>
</evidence>
<keyword evidence="3" id="KW-1185">Reference proteome</keyword>
<gene>
    <name evidence="2" type="ORF">OESDEN_06376</name>
</gene>
<evidence type="ECO:0000313" key="2">
    <source>
        <dbReference type="EMBL" id="KHJ93709.1"/>
    </source>
</evidence>